<name>A0ACD3SRZ1_9BURK</name>
<reference evidence="1" key="1">
    <citation type="submission" date="2019-05" db="EMBL/GenBank/DDBJ databases">
        <title>Revised genome assembly of Burkholderiaceae (previously Ralstonia) sp. PBA.</title>
        <authorList>
            <person name="Gan H.M."/>
        </authorList>
    </citation>
    <scope>NUCLEOTIDE SEQUENCE</scope>
    <source>
        <strain evidence="1">PBA</strain>
    </source>
</reference>
<evidence type="ECO:0000313" key="1">
    <source>
        <dbReference type="EMBL" id="TMS59040.1"/>
    </source>
</evidence>
<gene>
    <name evidence="1" type="ORF">MW7_004735</name>
</gene>
<dbReference type="EMBL" id="AKCV02000014">
    <property type="protein sequence ID" value="TMS59040.1"/>
    <property type="molecule type" value="Genomic_DNA"/>
</dbReference>
<sequence>MRILLITTGLLTGGAERQVVDLATAWDAAGHAVHIISLTGTASQFPIPEGVDVTFLGLRKQPLAVLRGLRAARAVVRQWKPDVLHSHMFHANVFARLLRLTSPGASTVPLFCTVHSTQEGGWLRMLAYRLTDPACTLTTHVSADGRTSLIKTDAAPAERVVVIPNGIDTARFAPDPASRVRLRTALGIAETTRLLLHVGRLVPEKAQHTLVEAFAQVHAAHPATHLLIAGNGPLRTALAQQIAAAGLDGAVTLLGNRDDIPALLQAADLFVLSSNIEGMPLAVAEALASELPVVATDVSGIRLLVRDAQRIVPPGDAAALAAAIRATLDAPRSPEARAAMVETFGISAIAESWLTLYEQCGAYDASRDDACNGD</sequence>
<organism evidence="1 2">
    <name type="scientific">Imbroritus primus</name>
    <dbReference type="NCBI Taxonomy" id="3058603"/>
    <lineage>
        <taxon>Bacteria</taxon>
        <taxon>Pseudomonadati</taxon>
        <taxon>Pseudomonadota</taxon>
        <taxon>Betaproteobacteria</taxon>
        <taxon>Burkholderiales</taxon>
        <taxon>Burkholderiaceae</taxon>
        <taxon>Imbroritus</taxon>
    </lineage>
</organism>
<keyword evidence="2" id="KW-1185">Reference proteome</keyword>
<dbReference type="Proteomes" id="UP000004277">
    <property type="component" value="Unassembled WGS sequence"/>
</dbReference>
<accession>A0ACD3SRZ1</accession>
<comment type="caution">
    <text evidence="1">The sequence shown here is derived from an EMBL/GenBank/DDBJ whole genome shotgun (WGS) entry which is preliminary data.</text>
</comment>
<proteinExistence type="predicted"/>
<protein>
    <submittedName>
        <fullName evidence="1">Glycosyltransferase</fullName>
    </submittedName>
</protein>
<evidence type="ECO:0000313" key="2">
    <source>
        <dbReference type="Proteomes" id="UP000004277"/>
    </source>
</evidence>